<proteinExistence type="predicted"/>
<dbReference type="SUPFAM" id="SSF53756">
    <property type="entry name" value="UDP-Glycosyltransferase/glycogen phosphorylase"/>
    <property type="match status" value="1"/>
</dbReference>
<accession>A0A0F9LNK5</accession>
<dbReference type="Gene3D" id="3.40.50.11660">
    <property type="entry name" value="Glycosyl transferase family 10, C-terminal domain"/>
    <property type="match status" value="1"/>
</dbReference>
<gene>
    <name evidence="2" type="ORF">LCGC14_1487070</name>
</gene>
<dbReference type="InterPro" id="IPR055270">
    <property type="entry name" value="Glyco_tran_10_C"/>
</dbReference>
<comment type="caution">
    <text evidence="2">The sequence shown here is derived from an EMBL/GenBank/DDBJ whole genome shotgun (WGS) entry which is preliminary data.</text>
</comment>
<dbReference type="Pfam" id="PF00852">
    <property type="entry name" value="Glyco_transf_10"/>
    <property type="match status" value="1"/>
</dbReference>
<evidence type="ECO:0000313" key="2">
    <source>
        <dbReference type="EMBL" id="KKM65855.1"/>
    </source>
</evidence>
<reference evidence="2" key="1">
    <citation type="journal article" date="2015" name="Nature">
        <title>Complex archaea that bridge the gap between prokaryotes and eukaryotes.</title>
        <authorList>
            <person name="Spang A."/>
            <person name="Saw J.H."/>
            <person name="Jorgensen S.L."/>
            <person name="Zaremba-Niedzwiedzka K."/>
            <person name="Martijn J."/>
            <person name="Lind A.E."/>
            <person name="van Eijk R."/>
            <person name="Schleper C."/>
            <person name="Guy L."/>
            <person name="Ettema T.J."/>
        </authorList>
    </citation>
    <scope>NUCLEOTIDE SEQUENCE</scope>
</reference>
<sequence length="286" mass="34241">MKKLYLINNWGQTTGSHVEDMKYATPDHLGKWKNLEYTLNFNEADYYIIFEGVPLDLREHINYSRSIYVQLEPPWLTHKDNFITKQNLMYKVEYESMFGVAMWWSYVPFNTFAEPYPFFKEKVFSCVMSNKIMKEGHRLRLEFLKKYVKKYNNIDIFGWGLKSENLGKCFVRTLHREDTAFGYKNYDYSFVCENGSYPNYATARLFDCILNRTIPIYWGCSNLDKYFPKDSYYAFDVQKNSIEELFEISQKPITKNNIIALQEAKKITLYEYNIWEVLHKIIEGKI</sequence>
<evidence type="ECO:0000259" key="1">
    <source>
        <dbReference type="Pfam" id="PF00852"/>
    </source>
</evidence>
<organism evidence="2">
    <name type="scientific">marine sediment metagenome</name>
    <dbReference type="NCBI Taxonomy" id="412755"/>
    <lineage>
        <taxon>unclassified sequences</taxon>
        <taxon>metagenomes</taxon>
        <taxon>ecological metagenomes</taxon>
    </lineage>
</organism>
<dbReference type="AlphaFoldDB" id="A0A0F9LNK5"/>
<dbReference type="InterPro" id="IPR038577">
    <property type="entry name" value="GT10-like_C_sf"/>
</dbReference>
<feature type="domain" description="Fucosyltransferase C-terminal" evidence="1">
    <location>
        <begin position="120"/>
        <end position="236"/>
    </location>
</feature>
<name>A0A0F9LNK5_9ZZZZ</name>
<protein>
    <recommendedName>
        <fullName evidence="1">Fucosyltransferase C-terminal domain-containing protein</fullName>
    </recommendedName>
</protein>
<dbReference type="EMBL" id="LAZR01010646">
    <property type="protein sequence ID" value="KKM65855.1"/>
    <property type="molecule type" value="Genomic_DNA"/>
</dbReference>